<dbReference type="Proteomes" id="UP000660729">
    <property type="component" value="Unassembled WGS sequence"/>
</dbReference>
<reference evidence="2" key="1">
    <citation type="submission" date="2020-04" db="EMBL/GenBank/DDBJ databases">
        <title>Draft genome resource of the tomato pathogen Pseudocercospora fuligena.</title>
        <authorList>
            <person name="Zaccaron A."/>
        </authorList>
    </citation>
    <scope>NUCLEOTIDE SEQUENCE</scope>
    <source>
        <strain evidence="2">PF001</strain>
    </source>
</reference>
<evidence type="ECO:0000313" key="2">
    <source>
        <dbReference type="EMBL" id="KAF7189588.1"/>
    </source>
</evidence>
<name>A0A8H6REF7_9PEZI</name>
<protein>
    <submittedName>
        <fullName evidence="2">Uncharacterized protein</fullName>
    </submittedName>
</protein>
<evidence type="ECO:0000256" key="1">
    <source>
        <dbReference type="SAM" id="SignalP"/>
    </source>
</evidence>
<feature type="chain" id="PRO_5034884522" evidence="1">
    <location>
        <begin position="18"/>
        <end position="267"/>
    </location>
</feature>
<organism evidence="2 3">
    <name type="scientific">Pseudocercospora fuligena</name>
    <dbReference type="NCBI Taxonomy" id="685502"/>
    <lineage>
        <taxon>Eukaryota</taxon>
        <taxon>Fungi</taxon>
        <taxon>Dikarya</taxon>
        <taxon>Ascomycota</taxon>
        <taxon>Pezizomycotina</taxon>
        <taxon>Dothideomycetes</taxon>
        <taxon>Dothideomycetidae</taxon>
        <taxon>Mycosphaerellales</taxon>
        <taxon>Mycosphaerellaceae</taxon>
        <taxon>Pseudocercospora</taxon>
    </lineage>
</organism>
<gene>
    <name evidence="2" type="ORF">HII31_09032</name>
</gene>
<comment type="caution">
    <text evidence="2">The sequence shown here is derived from an EMBL/GenBank/DDBJ whole genome shotgun (WGS) entry which is preliminary data.</text>
</comment>
<keyword evidence="1" id="KW-0732">Signal</keyword>
<accession>A0A8H6REF7</accession>
<proteinExistence type="predicted"/>
<sequence>MSLIMSLLGWPLDMAVGLLGIPPTKRKPEDYFSSRDNLKQKLRDACLLGTNFSKLGEIHDAFVAQCTGTSDGPYWTYATFERLLDRNGHTFSDADADKPLLWRIVQEFAAFPFPYKDDQAFTVRRDVIDAMAIVMDIDDDKFAYHDEDFSVAVAKLRINDVETALSSYIRMEDLARVVKFLVACANFASSKQKPSARRKANITQVHKAVPTADAVMAAIANDTGPEDTQTDLHAAGEVIERELPQAGDSLMLFLFELLASIISKRNE</sequence>
<feature type="signal peptide" evidence="1">
    <location>
        <begin position="1"/>
        <end position="17"/>
    </location>
</feature>
<evidence type="ECO:0000313" key="3">
    <source>
        <dbReference type="Proteomes" id="UP000660729"/>
    </source>
</evidence>
<dbReference type="EMBL" id="JABCIY010000183">
    <property type="protein sequence ID" value="KAF7189588.1"/>
    <property type="molecule type" value="Genomic_DNA"/>
</dbReference>
<dbReference type="AlphaFoldDB" id="A0A8H6REF7"/>
<keyword evidence="3" id="KW-1185">Reference proteome</keyword>